<feature type="region of interest" description="Disordered" evidence="8">
    <location>
        <begin position="399"/>
        <end position="442"/>
    </location>
</feature>
<dbReference type="InterPro" id="IPR036236">
    <property type="entry name" value="Znf_C2H2_sf"/>
</dbReference>
<dbReference type="Pfam" id="PF00170">
    <property type="entry name" value="bZIP_1"/>
    <property type="match status" value="1"/>
</dbReference>
<evidence type="ECO:0000256" key="1">
    <source>
        <dbReference type="ARBA" id="ARBA00004123"/>
    </source>
</evidence>
<evidence type="ECO:0000256" key="5">
    <source>
        <dbReference type="ARBA" id="ARBA00023242"/>
    </source>
</evidence>
<evidence type="ECO:0008006" key="13">
    <source>
        <dbReference type="Google" id="ProtNLM"/>
    </source>
</evidence>
<dbReference type="GO" id="GO:0003700">
    <property type="term" value="F:DNA-binding transcription factor activity"/>
    <property type="evidence" value="ECO:0007669"/>
    <property type="project" value="InterPro"/>
</dbReference>
<dbReference type="InterPro" id="IPR046347">
    <property type="entry name" value="bZIP_sf"/>
</dbReference>
<dbReference type="GO" id="GO:0005634">
    <property type="term" value="C:nucleus"/>
    <property type="evidence" value="ECO:0007669"/>
    <property type="project" value="UniProtKB-SubCell"/>
</dbReference>
<evidence type="ECO:0000256" key="4">
    <source>
        <dbReference type="ARBA" id="ARBA00023163"/>
    </source>
</evidence>
<dbReference type="EMBL" id="JAFNEN010000107">
    <property type="protein sequence ID" value="KAG8194182.1"/>
    <property type="molecule type" value="Genomic_DNA"/>
</dbReference>
<dbReference type="Proteomes" id="UP000827092">
    <property type="component" value="Unassembled WGS sequence"/>
</dbReference>
<evidence type="ECO:0000259" key="10">
    <source>
        <dbReference type="PROSITE" id="PS50217"/>
    </source>
</evidence>
<accession>A0AAV6VCD9</accession>
<keyword evidence="5" id="KW-0539">Nucleus</keyword>
<dbReference type="PROSITE" id="PS50157">
    <property type="entry name" value="ZINC_FINGER_C2H2_2"/>
    <property type="match status" value="1"/>
</dbReference>
<feature type="coiled-coil region" evidence="7">
    <location>
        <begin position="453"/>
        <end position="487"/>
    </location>
</feature>
<dbReference type="Gene3D" id="3.30.160.60">
    <property type="entry name" value="Classic Zinc Finger"/>
    <property type="match status" value="1"/>
</dbReference>
<dbReference type="GO" id="GO:0008270">
    <property type="term" value="F:zinc ion binding"/>
    <property type="evidence" value="ECO:0007669"/>
    <property type="project" value="UniProtKB-KW"/>
</dbReference>
<evidence type="ECO:0000313" key="11">
    <source>
        <dbReference type="EMBL" id="KAG8194182.1"/>
    </source>
</evidence>
<dbReference type="PANTHER" id="PTHR19304">
    <property type="entry name" value="CYCLIC-AMP RESPONSE ELEMENT BINDING PROTEIN"/>
    <property type="match status" value="1"/>
</dbReference>
<dbReference type="InterPro" id="IPR004827">
    <property type="entry name" value="bZIP"/>
</dbReference>
<keyword evidence="6" id="KW-0479">Metal-binding</keyword>
<feature type="domain" description="C2H2-type" evidence="9">
    <location>
        <begin position="41"/>
        <end position="65"/>
    </location>
</feature>
<dbReference type="PROSITE" id="PS00036">
    <property type="entry name" value="BZIP_BASIC"/>
    <property type="match status" value="1"/>
</dbReference>
<dbReference type="SUPFAM" id="SSF57959">
    <property type="entry name" value="Leucine zipper domain"/>
    <property type="match status" value="1"/>
</dbReference>
<sequence length="564" mass="62558">MYKVLSCIEVFQLERRIKYFFGFNVCRCFCLKMDGDMKKPYECRHRGCPMSFVTKDRLDVHVRTHNLSLTLTPTTPFKTVFVDETPTPTRFLKELEHEVFQELGSVNPFDATFRKANSGNGSSNHFIIPESSSLLSTLSDTEPLNTPSITLPSEPPTPLLLKTNFLKKRNDSNKDNENTLPFATEERSSDGLRSLSAEATFLSSESAFLDGEIKTPSVQTPVIMSIGHSSPLKPNTTGVPTAVVVTRPSANTAQNFSHTQLPVEAEKPSQVKEEPQQAVVQSVCVTPMVQVIIRLPDGQTMPVQFPVQMPGPAPAVTATTVPVQPTNVAPVAIANATNFVPVIESHVQPPSSAKLKLKEILAASLTHRPPGTLNKNPSPKKIPRMKVPTILPNDDVINEFSLSPPVSPIPIRPGHNGRKRRENSNNPDEKRKRSLERNRAAATRCREKKKVWITALEQKAEEMEHINTNLQHEVTQLRNEVAQLKTMLLAHKDCPVTLQQKGMAYAERNAYASIQIINSPEELQRVPNSSVVSPLDSEFMEVELSCAQSCSDTSDTSEASFKER</sequence>
<dbReference type="Gene3D" id="1.20.5.170">
    <property type="match status" value="1"/>
</dbReference>
<evidence type="ECO:0000259" key="9">
    <source>
        <dbReference type="PROSITE" id="PS50157"/>
    </source>
</evidence>
<dbReference type="GO" id="GO:0003677">
    <property type="term" value="F:DNA binding"/>
    <property type="evidence" value="ECO:0007669"/>
    <property type="project" value="UniProtKB-KW"/>
</dbReference>
<dbReference type="InterPro" id="IPR013087">
    <property type="entry name" value="Znf_C2H2_type"/>
</dbReference>
<name>A0AAV6VCD9_9ARAC</name>
<dbReference type="FunFam" id="1.20.5.170:FF:000010">
    <property type="entry name" value="Cyclic AMP-dependent transcription factor ATF-2"/>
    <property type="match status" value="1"/>
</dbReference>
<reference evidence="11 12" key="1">
    <citation type="journal article" date="2022" name="Nat. Ecol. Evol.">
        <title>A masculinizing supergene underlies an exaggerated male reproductive morph in a spider.</title>
        <authorList>
            <person name="Hendrickx F."/>
            <person name="De Corte Z."/>
            <person name="Sonet G."/>
            <person name="Van Belleghem S.M."/>
            <person name="Kostlbacher S."/>
            <person name="Vangestel C."/>
        </authorList>
    </citation>
    <scope>NUCLEOTIDE SEQUENCE [LARGE SCALE GENOMIC DNA]</scope>
    <source>
        <strain evidence="11">W744_W776</strain>
    </source>
</reference>
<feature type="region of interest" description="Disordered" evidence="8">
    <location>
        <begin position="168"/>
        <end position="187"/>
    </location>
</feature>
<keyword evidence="6" id="KW-0862">Zinc</keyword>
<keyword evidence="4" id="KW-0804">Transcription</keyword>
<dbReference type="PROSITE" id="PS00028">
    <property type="entry name" value="ZINC_FINGER_C2H2_1"/>
    <property type="match status" value="1"/>
</dbReference>
<evidence type="ECO:0000313" key="12">
    <source>
        <dbReference type="Proteomes" id="UP000827092"/>
    </source>
</evidence>
<dbReference type="SUPFAM" id="SSF57667">
    <property type="entry name" value="beta-beta-alpha zinc fingers"/>
    <property type="match status" value="1"/>
</dbReference>
<keyword evidence="2" id="KW-0805">Transcription regulation</keyword>
<proteinExistence type="predicted"/>
<gene>
    <name evidence="11" type="ORF">JTE90_002386</name>
</gene>
<organism evidence="11 12">
    <name type="scientific">Oedothorax gibbosus</name>
    <dbReference type="NCBI Taxonomy" id="931172"/>
    <lineage>
        <taxon>Eukaryota</taxon>
        <taxon>Metazoa</taxon>
        <taxon>Ecdysozoa</taxon>
        <taxon>Arthropoda</taxon>
        <taxon>Chelicerata</taxon>
        <taxon>Arachnida</taxon>
        <taxon>Araneae</taxon>
        <taxon>Araneomorphae</taxon>
        <taxon>Entelegynae</taxon>
        <taxon>Araneoidea</taxon>
        <taxon>Linyphiidae</taxon>
        <taxon>Erigoninae</taxon>
        <taxon>Oedothorax</taxon>
    </lineage>
</organism>
<comment type="subcellular location">
    <subcellularLocation>
        <location evidence="1">Nucleus</location>
    </subcellularLocation>
</comment>
<keyword evidence="6" id="KW-0863">Zinc-finger</keyword>
<evidence type="ECO:0000256" key="3">
    <source>
        <dbReference type="ARBA" id="ARBA00023125"/>
    </source>
</evidence>
<evidence type="ECO:0000256" key="7">
    <source>
        <dbReference type="SAM" id="Coils"/>
    </source>
</evidence>
<dbReference type="InterPro" id="IPR051027">
    <property type="entry name" value="bZIP_transcription_factors"/>
</dbReference>
<dbReference type="CDD" id="cd14687">
    <property type="entry name" value="bZIP_ATF2"/>
    <property type="match status" value="1"/>
</dbReference>
<dbReference type="PROSITE" id="PS50217">
    <property type="entry name" value="BZIP"/>
    <property type="match status" value="1"/>
</dbReference>
<feature type="compositionally biased region" description="Basic and acidic residues" evidence="8">
    <location>
        <begin position="168"/>
        <end position="177"/>
    </location>
</feature>
<keyword evidence="3" id="KW-0238">DNA-binding</keyword>
<protein>
    <recommendedName>
        <fullName evidence="13">Cyclic AMP-dependent transcription factor ATF-2</fullName>
    </recommendedName>
</protein>
<keyword evidence="12" id="KW-1185">Reference proteome</keyword>
<evidence type="ECO:0000256" key="6">
    <source>
        <dbReference type="PROSITE-ProRule" id="PRU00042"/>
    </source>
</evidence>
<feature type="region of interest" description="Disordered" evidence="8">
    <location>
        <begin position="366"/>
        <end position="386"/>
    </location>
</feature>
<dbReference type="AlphaFoldDB" id="A0AAV6VCD9"/>
<evidence type="ECO:0000256" key="2">
    <source>
        <dbReference type="ARBA" id="ARBA00023015"/>
    </source>
</evidence>
<dbReference type="SMART" id="SM00338">
    <property type="entry name" value="BRLZ"/>
    <property type="match status" value="1"/>
</dbReference>
<feature type="domain" description="BZIP" evidence="10">
    <location>
        <begin position="428"/>
        <end position="491"/>
    </location>
</feature>
<evidence type="ECO:0000256" key="8">
    <source>
        <dbReference type="SAM" id="MobiDB-lite"/>
    </source>
</evidence>
<keyword evidence="7" id="KW-0175">Coiled coil</keyword>
<comment type="caution">
    <text evidence="11">The sequence shown here is derived from an EMBL/GenBank/DDBJ whole genome shotgun (WGS) entry which is preliminary data.</text>
</comment>
<dbReference type="SMART" id="SM00355">
    <property type="entry name" value="ZnF_C2H2"/>
    <property type="match status" value="1"/>
</dbReference>
<feature type="compositionally biased region" description="Basic and acidic residues" evidence="8">
    <location>
        <begin position="427"/>
        <end position="439"/>
    </location>
</feature>